<feature type="transmembrane region" description="Helical" evidence="8">
    <location>
        <begin position="17"/>
        <end position="37"/>
    </location>
</feature>
<dbReference type="InterPro" id="IPR001128">
    <property type="entry name" value="Cyt_P450"/>
</dbReference>
<dbReference type="InterPro" id="IPR050121">
    <property type="entry name" value="Cytochrome_P450_monoxygenase"/>
</dbReference>
<gene>
    <name evidence="9" type="ORF">BDV23DRAFT_150621</name>
</gene>
<dbReference type="PRINTS" id="PR00465">
    <property type="entry name" value="EP450IV"/>
</dbReference>
<dbReference type="Pfam" id="PF00067">
    <property type="entry name" value="p450"/>
    <property type="match status" value="2"/>
</dbReference>
<accession>A0A5N7CH62</accession>
<dbReference type="GO" id="GO:0020037">
    <property type="term" value="F:heme binding"/>
    <property type="evidence" value="ECO:0007669"/>
    <property type="project" value="InterPro"/>
</dbReference>
<keyword evidence="7" id="KW-0349">Heme</keyword>
<reference evidence="9" key="1">
    <citation type="submission" date="2019-04" db="EMBL/GenBank/DDBJ databases">
        <title>Friends and foes A comparative genomics studyof 23 Aspergillus species from section Flavi.</title>
        <authorList>
            <consortium name="DOE Joint Genome Institute"/>
            <person name="Kjaerbolling I."/>
            <person name="Vesth T."/>
            <person name="Frisvad J.C."/>
            <person name="Nybo J.L."/>
            <person name="Theobald S."/>
            <person name="Kildgaard S."/>
            <person name="Isbrandt T."/>
            <person name="Kuo A."/>
            <person name="Sato A."/>
            <person name="Lyhne E.K."/>
            <person name="Kogle M.E."/>
            <person name="Wiebenga A."/>
            <person name="Kun R.S."/>
            <person name="Lubbers R.J."/>
            <person name="Makela M.R."/>
            <person name="Barry K."/>
            <person name="Chovatia M."/>
            <person name="Clum A."/>
            <person name="Daum C."/>
            <person name="Haridas S."/>
            <person name="He G."/>
            <person name="LaButti K."/>
            <person name="Lipzen A."/>
            <person name="Mondo S."/>
            <person name="Riley R."/>
            <person name="Salamov A."/>
            <person name="Simmons B.A."/>
            <person name="Magnuson J.K."/>
            <person name="Henrissat B."/>
            <person name="Mortensen U.H."/>
            <person name="Larsen T.O."/>
            <person name="Devries R.P."/>
            <person name="Grigoriev I.V."/>
            <person name="Machida M."/>
            <person name="Baker S.E."/>
            <person name="Andersen M.R."/>
        </authorList>
    </citation>
    <scope>NUCLEOTIDE SEQUENCE [LARGE SCALE GENOMIC DNA]</scope>
    <source>
        <strain evidence="9">IBT 14317</strain>
    </source>
</reference>
<evidence type="ECO:0000313" key="9">
    <source>
        <dbReference type="EMBL" id="KAE8392853.1"/>
    </source>
</evidence>
<dbReference type="PRINTS" id="PR00385">
    <property type="entry name" value="P450"/>
</dbReference>
<keyword evidence="8" id="KW-0812">Transmembrane</keyword>
<keyword evidence="5 7" id="KW-0408">Iron</keyword>
<organism evidence="9">
    <name type="scientific">Petromyces alliaceus</name>
    <name type="common">Aspergillus alliaceus</name>
    <dbReference type="NCBI Taxonomy" id="209559"/>
    <lineage>
        <taxon>Eukaryota</taxon>
        <taxon>Fungi</taxon>
        <taxon>Dikarya</taxon>
        <taxon>Ascomycota</taxon>
        <taxon>Pezizomycotina</taxon>
        <taxon>Eurotiomycetes</taxon>
        <taxon>Eurotiomycetidae</taxon>
        <taxon>Eurotiales</taxon>
        <taxon>Aspergillaceae</taxon>
        <taxon>Aspergillus</taxon>
        <taxon>Aspergillus subgen. Circumdati</taxon>
    </lineage>
</organism>
<dbReference type="InterPro" id="IPR036396">
    <property type="entry name" value="Cyt_P450_sf"/>
</dbReference>
<evidence type="ECO:0000256" key="2">
    <source>
        <dbReference type="ARBA" id="ARBA00010617"/>
    </source>
</evidence>
<keyword evidence="8" id="KW-0472">Membrane</keyword>
<keyword evidence="4" id="KW-0560">Oxidoreductase</keyword>
<dbReference type="GO" id="GO:0016705">
    <property type="term" value="F:oxidoreductase activity, acting on paired donors, with incorporation or reduction of molecular oxygen"/>
    <property type="evidence" value="ECO:0007669"/>
    <property type="project" value="InterPro"/>
</dbReference>
<comment type="similarity">
    <text evidence="2">Belongs to the cytochrome P450 family.</text>
</comment>
<evidence type="ECO:0000256" key="5">
    <source>
        <dbReference type="ARBA" id="ARBA00023004"/>
    </source>
</evidence>
<dbReference type="SUPFAM" id="SSF48264">
    <property type="entry name" value="Cytochrome P450"/>
    <property type="match status" value="1"/>
</dbReference>
<feature type="binding site" description="axial binding residue" evidence="7">
    <location>
        <position position="521"/>
    </location>
    <ligand>
        <name>heme</name>
        <dbReference type="ChEBI" id="CHEBI:30413"/>
    </ligand>
    <ligandPart>
        <name>Fe</name>
        <dbReference type="ChEBI" id="CHEBI:18248"/>
    </ligandPart>
</feature>
<dbReference type="GO" id="GO:0005506">
    <property type="term" value="F:iron ion binding"/>
    <property type="evidence" value="ECO:0007669"/>
    <property type="project" value="InterPro"/>
</dbReference>
<dbReference type="PANTHER" id="PTHR24305:SF232">
    <property type="entry name" value="P450, PUTATIVE (EUROFUNG)-RELATED"/>
    <property type="match status" value="1"/>
</dbReference>
<proteinExistence type="inferred from homology"/>
<dbReference type="OrthoDB" id="1470350at2759"/>
<keyword evidence="3 7" id="KW-0479">Metal-binding</keyword>
<keyword evidence="8" id="KW-1133">Transmembrane helix</keyword>
<dbReference type="PANTHER" id="PTHR24305">
    <property type="entry name" value="CYTOCHROME P450"/>
    <property type="match status" value="1"/>
</dbReference>
<dbReference type="EMBL" id="ML735234">
    <property type="protein sequence ID" value="KAE8392853.1"/>
    <property type="molecule type" value="Genomic_DNA"/>
</dbReference>
<keyword evidence="6" id="KW-0503">Monooxygenase</keyword>
<dbReference type="AlphaFoldDB" id="A0A5N7CH62"/>
<evidence type="ECO:0000256" key="8">
    <source>
        <dbReference type="SAM" id="Phobius"/>
    </source>
</evidence>
<sequence length="576" mass="65105">MVWNMNEFFDSNLGHSMLAYLGIAVVAVGLPILYQWLLPKPLPGIAYNPEATKSLFGDAPNMSREIGLTGEFSMWLAKQVERMNSPVCQVFVRPFSKPWILIADFREAQDILMRRAEFDKPAFLSDGMLCLGDFHARYKTNDAFRERRRMKQDLMTPTFLNGSMGPAMHAKGLELVRLLEMKAELANGRPFSIKADYDYAALDVMLSYAFGDNLDDSAIRPQLDHIAQLDRSQIPDGAPDEPVVFRHAPISPFLQAVHDAPEVLEKTTVSWAPRLSHWWWKQQPWYKKIFEQKSRVVPQQLSKAITNYRKGTIKSALEHMLMREAAMAEKQSRQPQFESQTLVDEAFADLIAGHHTTGGSMGWVTKFLTGYPETQASLRAALYAAIPEAVGDKRSPTFDELRRAKVPYLEAVIEEMLRLTPFSMTREVTTDTEILGYKIPKGCQVFMVNGGPGYLSPSLPVDEAKRSPTSQIARVRGNWDESKDLKLFDPERWLVVKGDGSVDFDGGAGPQLGFGMGIRQCWGRRMAHLEIRTIIALIVWNFDLLDIPDSLGGYAGFDGISRQPQRVFIRLRRRAL</sequence>
<evidence type="ECO:0000256" key="6">
    <source>
        <dbReference type="ARBA" id="ARBA00023033"/>
    </source>
</evidence>
<name>A0A5N7CH62_PETAA</name>
<dbReference type="Gene3D" id="1.10.630.10">
    <property type="entry name" value="Cytochrome P450"/>
    <property type="match status" value="1"/>
</dbReference>
<evidence type="ECO:0000256" key="7">
    <source>
        <dbReference type="PIRSR" id="PIRSR602403-1"/>
    </source>
</evidence>
<protein>
    <submittedName>
        <fullName evidence="9">Cytochrome P450</fullName>
    </submittedName>
</protein>
<dbReference type="Proteomes" id="UP000326877">
    <property type="component" value="Unassembled WGS sequence"/>
</dbReference>
<dbReference type="CDD" id="cd20622">
    <property type="entry name" value="CYP_TRI13-like"/>
    <property type="match status" value="1"/>
</dbReference>
<comment type="cofactor">
    <cofactor evidence="1 7">
        <name>heme</name>
        <dbReference type="ChEBI" id="CHEBI:30413"/>
    </cofactor>
</comment>
<dbReference type="InterPro" id="IPR002403">
    <property type="entry name" value="Cyt_P450_E_grp-IV"/>
</dbReference>
<evidence type="ECO:0000256" key="1">
    <source>
        <dbReference type="ARBA" id="ARBA00001971"/>
    </source>
</evidence>
<evidence type="ECO:0000256" key="3">
    <source>
        <dbReference type="ARBA" id="ARBA00022723"/>
    </source>
</evidence>
<evidence type="ECO:0000256" key="4">
    <source>
        <dbReference type="ARBA" id="ARBA00023002"/>
    </source>
</evidence>
<dbReference type="GO" id="GO:0004497">
    <property type="term" value="F:monooxygenase activity"/>
    <property type="evidence" value="ECO:0007669"/>
    <property type="project" value="UniProtKB-KW"/>
</dbReference>